<feature type="transmembrane region" description="Helical" evidence="2">
    <location>
        <begin position="52"/>
        <end position="70"/>
    </location>
</feature>
<sequence>MENRKSNMEEEHVPAGEAPEGTRPAEAGVIPSERIKPGKRLSEEEILRRRKYIVIPAFVLVFLVVLYLIFAPSGDSGETAAGGSGFNVNVPEPTTVQLEGNKTDVYERQQARREKDRRMQSLSDLAGRLLEGKKGADSIPSPDGSIRQSADTYGQIAGQLESFYETPQATTGTLEQKVEELSRRLEEAEAENRRTGSREEMMEQSYRMAARYLNPKPETTPDEVEEEKPEPVPVSRVETGTTSALEQPLTDSALVASLAAERNYGFNTAVGSSYRMGMNTIPACISESQTLEQRGRVKLRLLAPLQAGSVTVPANSLVTGTADIRGERLDILVSSIEYAGNIIPVQLATYDIDGQRGIFVPGSESRTAAKEVMGDVSQSMGGSISFAGSAGQQVAMDLTRGVLQGGTRFISQRVKAVKVKLKAGYKVLLVTKKQ</sequence>
<gene>
    <name evidence="4" type="ORF">INE88_01013</name>
</gene>
<evidence type="ECO:0000313" key="5">
    <source>
        <dbReference type="Proteomes" id="UP000679226"/>
    </source>
</evidence>
<dbReference type="InterPro" id="IPR055407">
    <property type="entry name" value="TraM_C"/>
</dbReference>
<reference evidence="4" key="1">
    <citation type="journal article" date="2021" name="PLoS Genet.">
        <title>Mobile Type VI secretion system loci of the gut Bacteroidales display extensive intra-ecosystem transfer, multi-species spread and geographical clustering.</title>
        <authorList>
            <person name="Garcia-Bayona L."/>
            <person name="Coyne M.J."/>
            <person name="Comstock L.E."/>
        </authorList>
    </citation>
    <scope>NUCLEOTIDE SEQUENCE</scope>
    <source>
        <strain evidence="4">CL11T00C20</strain>
    </source>
</reference>
<evidence type="ECO:0000256" key="1">
    <source>
        <dbReference type="SAM" id="MobiDB-lite"/>
    </source>
</evidence>
<dbReference type="InterPro" id="IPR022187">
    <property type="entry name" value="Conjug_transposon_TraM"/>
</dbReference>
<dbReference type="KEGG" id="beg:INE88_01013"/>
<feature type="compositionally biased region" description="Basic and acidic residues" evidence="1">
    <location>
        <begin position="1"/>
        <end position="14"/>
    </location>
</feature>
<accession>A0A975KDY6</accession>
<evidence type="ECO:0000259" key="3">
    <source>
        <dbReference type="Pfam" id="PF12508"/>
    </source>
</evidence>
<dbReference type="NCBIfam" id="TIGR03779">
    <property type="entry name" value="Bac_Flav_CT_M"/>
    <property type="match status" value="1"/>
</dbReference>
<organism evidence="4 5">
    <name type="scientific">Bacteroides eggerthii</name>
    <dbReference type="NCBI Taxonomy" id="28111"/>
    <lineage>
        <taxon>Bacteria</taxon>
        <taxon>Pseudomonadati</taxon>
        <taxon>Bacteroidota</taxon>
        <taxon>Bacteroidia</taxon>
        <taxon>Bacteroidales</taxon>
        <taxon>Bacteroidaceae</taxon>
        <taxon>Bacteroides</taxon>
    </lineage>
</organism>
<name>A0A975KDY6_9BACE</name>
<protein>
    <submittedName>
        <fullName evidence="4">Conjugative transposon protein TraM</fullName>
    </submittedName>
</protein>
<dbReference type="Proteomes" id="UP000679226">
    <property type="component" value="Chromosome"/>
</dbReference>
<dbReference type="RefSeq" id="WP_340139738.1">
    <property type="nucleotide sequence ID" value="NZ_CP072227.1"/>
</dbReference>
<dbReference type="EMBL" id="CP072227">
    <property type="protein sequence ID" value="QUT44223.1"/>
    <property type="molecule type" value="Genomic_DNA"/>
</dbReference>
<keyword evidence="2" id="KW-0472">Membrane</keyword>
<feature type="region of interest" description="Disordered" evidence="1">
    <location>
        <begin position="214"/>
        <end position="234"/>
    </location>
</feature>
<feature type="region of interest" description="Disordered" evidence="1">
    <location>
        <begin position="181"/>
        <end position="200"/>
    </location>
</feature>
<dbReference type="Pfam" id="PF12508">
    <property type="entry name" value="Transposon_TraM"/>
    <property type="match status" value="1"/>
</dbReference>
<keyword evidence="2" id="KW-0812">Transmembrane</keyword>
<proteinExistence type="predicted"/>
<dbReference type="AlphaFoldDB" id="A0A975KDY6"/>
<evidence type="ECO:0000256" key="2">
    <source>
        <dbReference type="SAM" id="Phobius"/>
    </source>
</evidence>
<feature type="region of interest" description="Disordered" evidence="1">
    <location>
        <begin position="1"/>
        <end position="34"/>
    </location>
</feature>
<evidence type="ECO:0000313" key="4">
    <source>
        <dbReference type="EMBL" id="QUT44223.1"/>
    </source>
</evidence>
<feature type="domain" description="Conjugative transposon TraM C-terminal" evidence="3">
    <location>
        <begin position="281"/>
        <end position="430"/>
    </location>
</feature>
<keyword evidence="2" id="KW-1133">Transmembrane helix</keyword>